<gene>
    <name evidence="8" type="primary">fur</name>
    <name evidence="8" type="ORF">FEAC_26360</name>
</gene>
<feature type="binding site" evidence="7">
    <location>
        <position position="141"/>
    </location>
    <ligand>
        <name>Zn(2+)</name>
        <dbReference type="ChEBI" id="CHEBI:29105"/>
    </ligand>
</feature>
<proteinExistence type="inferred from homology"/>
<keyword evidence="4" id="KW-0805">Transcription regulation</keyword>
<dbReference type="Gene3D" id="3.30.1490.190">
    <property type="match status" value="1"/>
</dbReference>
<comment type="caution">
    <text evidence="8">The sequence shown here is derived from an EMBL/GenBank/DDBJ whole genome shotgun (WGS) entry which is preliminary data.</text>
</comment>
<keyword evidence="6" id="KW-0804">Transcription</keyword>
<dbReference type="GO" id="GO:0003700">
    <property type="term" value="F:DNA-binding transcription factor activity"/>
    <property type="evidence" value="ECO:0007669"/>
    <property type="project" value="InterPro"/>
</dbReference>
<dbReference type="GO" id="GO:0045892">
    <property type="term" value="P:negative regulation of DNA-templated transcription"/>
    <property type="evidence" value="ECO:0007669"/>
    <property type="project" value="TreeGrafter"/>
</dbReference>
<reference evidence="8 9" key="1">
    <citation type="submission" date="2015-01" db="EMBL/GenBank/DDBJ databases">
        <title>Draft genome of the acidophilic iron oxidizer Ferrimicrobium acidiphilum strain T23.</title>
        <authorList>
            <person name="Poehlein A."/>
            <person name="Eisen S."/>
            <person name="Schloemann M."/>
            <person name="Johnson B.D."/>
            <person name="Daniel R."/>
            <person name="Muehling M."/>
        </authorList>
    </citation>
    <scope>NUCLEOTIDE SEQUENCE [LARGE SCALE GENOMIC DNA]</scope>
    <source>
        <strain evidence="8 9">T23</strain>
    </source>
</reference>
<dbReference type="STRING" id="1121877.FEAC_26360"/>
<dbReference type="SUPFAM" id="SSF46785">
    <property type="entry name" value="Winged helix' DNA-binding domain"/>
    <property type="match status" value="1"/>
</dbReference>
<evidence type="ECO:0000313" key="8">
    <source>
        <dbReference type="EMBL" id="KJE75613.1"/>
    </source>
</evidence>
<evidence type="ECO:0000313" key="9">
    <source>
        <dbReference type="Proteomes" id="UP000032336"/>
    </source>
</evidence>
<dbReference type="GO" id="GO:1900376">
    <property type="term" value="P:regulation of secondary metabolite biosynthetic process"/>
    <property type="evidence" value="ECO:0007669"/>
    <property type="project" value="TreeGrafter"/>
</dbReference>
<feature type="binding site" evidence="7">
    <location>
        <position position="101"/>
    </location>
    <ligand>
        <name>Zn(2+)</name>
        <dbReference type="ChEBI" id="CHEBI:29105"/>
    </ligand>
</feature>
<accession>A0A0D8FQR1</accession>
<dbReference type="GO" id="GO:0000976">
    <property type="term" value="F:transcription cis-regulatory region binding"/>
    <property type="evidence" value="ECO:0007669"/>
    <property type="project" value="TreeGrafter"/>
</dbReference>
<sequence>MTLRESEDKRVVEVLAHLASSRHRITTARRHIVTALVGAGGHLTAEEVAAVVQAQDPSVHLATVYRTLEALERLGIVIHIHLGHGRAIYHLADSSHYHLYCQLCGSVQEIPQAELDNLFAVVANSYGFKPSLGHFAIIGTCGRCMERKGLNGLSSGGSSPESIA</sequence>
<keyword evidence="2" id="KW-0678">Repressor</keyword>
<dbReference type="PANTHER" id="PTHR33202">
    <property type="entry name" value="ZINC UPTAKE REGULATION PROTEIN"/>
    <property type="match status" value="1"/>
</dbReference>
<dbReference type="GO" id="GO:0008270">
    <property type="term" value="F:zinc ion binding"/>
    <property type="evidence" value="ECO:0007669"/>
    <property type="project" value="TreeGrafter"/>
</dbReference>
<evidence type="ECO:0000256" key="1">
    <source>
        <dbReference type="ARBA" id="ARBA00007957"/>
    </source>
</evidence>
<dbReference type="EMBL" id="JXUW01000034">
    <property type="protein sequence ID" value="KJE75613.1"/>
    <property type="molecule type" value="Genomic_DNA"/>
</dbReference>
<evidence type="ECO:0000256" key="3">
    <source>
        <dbReference type="ARBA" id="ARBA00022833"/>
    </source>
</evidence>
<feature type="binding site" evidence="7">
    <location>
        <position position="144"/>
    </location>
    <ligand>
        <name>Zn(2+)</name>
        <dbReference type="ChEBI" id="CHEBI:29105"/>
    </ligand>
</feature>
<dbReference type="PANTHER" id="PTHR33202:SF7">
    <property type="entry name" value="FERRIC UPTAKE REGULATION PROTEIN"/>
    <property type="match status" value="1"/>
</dbReference>
<dbReference type="Proteomes" id="UP000032336">
    <property type="component" value="Unassembled WGS sequence"/>
</dbReference>
<dbReference type="InterPro" id="IPR043135">
    <property type="entry name" value="Fur_C"/>
</dbReference>
<comment type="similarity">
    <text evidence="1">Belongs to the Fur family.</text>
</comment>
<dbReference type="Pfam" id="PF01475">
    <property type="entry name" value="FUR"/>
    <property type="match status" value="1"/>
</dbReference>
<keyword evidence="5" id="KW-0238">DNA-binding</keyword>
<keyword evidence="9" id="KW-1185">Reference proteome</keyword>
<evidence type="ECO:0000256" key="4">
    <source>
        <dbReference type="ARBA" id="ARBA00023015"/>
    </source>
</evidence>
<keyword evidence="7" id="KW-0479">Metal-binding</keyword>
<evidence type="ECO:0000256" key="5">
    <source>
        <dbReference type="ARBA" id="ARBA00023125"/>
    </source>
</evidence>
<comment type="cofactor">
    <cofactor evidence="7">
        <name>Zn(2+)</name>
        <dbReference type="ChEBI" id="CHEBI:29105"/>
    </cofactor>
    <text evidence="7">Binds 1 zinc ion per subunit.</text>
</comment>
<keyword evidence="3 7" id="KW-0862">Zinc</keyword>
<dbReference type="OrthoDB" id="8659436at2"/>
<dbReference type="CDD" id="cd07153">
    <property type="entry name" value="Fur_like"/>
    <property type="match status" value="1"/>
</dbReference>
<evidence type="ECO:0000256" key="7">
    <source>
        <dbReference type="PIRSR" id="PIRSR602481-1"/>
    </source>
</evidence>
<organism evidence="8 9">
    <name type="scientific">Ferrimicrobium acidiphilum DSM 19497</name>
    <dbReference type="NCBI Taxonomy" id="1121877"/>
    <lineage>
        <taxon>Bacteria</taxon>
        <taxon>Bacillati</taxon>
        <taxon>Actinomycetota</taxon>
        <taxon>Acidimicrobiia</taxon>
        <taxon>Acidimicrobiales</taxon>
        <taxon>Acidimicrobiaceae</taxon>
        <taxon>Ferrimicrobium</taxon>
    </lineage>
</organism>
<evidence type="ECO:0000256" key="2">
    <source>
        <dbReference type="ARBA" id="ARBA00022491"/>
    </source>
</evidence>
<dbReference type="AlphaFoldDB" id="A0A0D8FQR1"/>
<feature type="binding site" evidence="7">
    <location>
        <position position="104"/>
    </location>
    <ligand>
        <name>Zn(2+)</name>
        <dbReference type="ChEBI" id="CHEBI:29105"/>
    </ligand>
</feature>
<protein>
    <submittedName>
        <fullName evidence="8">Ferric uptake regulation protein</fullName>
    </submittedName>
</protein>
<dbReference type="InterPro" id="IPR002481">
    <property type="entry name" value="FUR"/>
</dbReference>
<dbReference type="Gene3D" id="1.10.10.10">
    <property type="entry name" value="Winged helix-like DNA-binding domain superfamily/Winged helix DNA-binding domain"/>
    <property type="match status" value="1"/>
</dbReference>
<dbReference type="InterPro" id="IPR036388">
    <property type="entry name" value="WH-like_DNA-bd_sf"/>
</dbReference>
<dbReference type="InterPro" id="IPR036390">
    <property type="entry name" value="WH_DNA-bd_sf"/>
</dbReference>
<evidence type="ECO:0000256" key="6">
    <source>
        <dbReference type="ARBA" id="ARBA00023163"/>
    </source>
</evidence>
<name>A0A0D8FQR1_9ACTN</name>